<dbReference type="Pfam" id="PF12867">
    <property type="entry name" value="DinB_2"/>
    <property type="match status" value="1"/>
</dbReference>
<dbReference type="InterPro" id="IPR034660">
    <property type="entry name" value="DinB/YfiT-like"/>
</dbReference>
<evidence type="ECO:0000313" key="3">
    <source>
        <dbReference type="Proteomes" id="UP001219585"/>
    </source>
</evidence>
<protein>
    <submittedName>
        <fullName evidence="2">DinB family protein</fullName>
    </submittedName>
</protein>
<sequence>MVAKTLLLRQWTSCLDEEDWFPSLEKVLEDITLEQAIWKPAEGATNSIWEIVCHLLFYKKRFLTRILGDKENEPQAENNDATFQLPTVTWQNWEETKQEYLYVHRELEKILAKPEYEALYKEIPEDRSLVIELKSLVMHDAYHIGQIVFLSKMQGVWPEKRSF</sequence>
<proteinExistence type="predicted"/>
<dbReference type="InterPro" id="IPR024775">
    <property type="entry name" value="DinB-like"/>
</dbReference>
<feature type="domain" description="DinB-like" evidence="1">
    <location>
        <begin position="24"/>
        <end position="147"/>
    </location>
</feature>
<dbReference type="KEGG" id="liu:OU989_11290"/>
<dbReference type="SUPFAM" id="SSF109854">
    <property type="entry name" value="DinB/YfiT-like putative metalloenzymes"/>
    <property type="match status" value="1"/>
</dbReference>
<evidence type="ECO:0000313" key="2">
    <source>
        <dbReference type="EMBL" id="WDV04909.1"/>
    </source>
</evidence>
<dbReference type="EMBL" id="CP113527">
    <property type="protein sequence ID" value="WDV04909.1"/>
    <property type="molecule type" value="Genomic_DNA"/>
</dbReference>
<dbReference type="AlphaFoldDB" id="A0AAJ5RNH6"/>
<organism evidence="2 3">
    <name type="scientific">Lysinibacillus irui</name>
    <dbReference type="NCBI Taxonomy" id="2998077"/>
    <lineage>
        <taxon>Bacteria</taxon>
        <taxon>Bacillati</taxon>
        <taxon>Bacillota</taxon>
        <taxon>Bacilli</taxon>
        <taxon>Bacillales</taxon>
        <taxon>Bacillaceae</taxon>
        <taxon>Lysinibacillus</taxon>
    </lineage>
</organism>
<reference evidence="2" key="1">
    <citation type="submission" date="2022-11" db="EMBL/GenBank/DDBJ databases">
        <title>Lysinibacillus irui.</title>
        <authorList>
            <person name="Akintayo S.O."/>
        </authorList>
    </citation>
    <scope>NUCLEOTIDE SEQUENCE</scope>
    <source>
        <strain evidence="2">IRB4-01</strain>
    </source>
</reference>
<name>A0AAJ5RNH6_9BACI</name>
<dbReference type="Gene3D" id="1.20.120.450">
    <property type="entry name" value="dinb family like domain"/>
    <property type="match status" value="1"/>
</dbReference>
<dbReference type="Proteomes" id="UP001219585">
    <property type="component" value="Chromosome"/>
</dbReference>
<accession>A0AAJ5RNH6</accession>
<evidence type="ECO:0000259" key="1">
    <source>
        <dbReference type="Pfam" id="PF12867"/>
    </source>
</evidence>
<gene>
    <name evidence="2" type="ORF">OU989_11290</name>
</gene>
<dbReference type="RefSeq" id="WP_274793142.1">
    <property type="nucleotide sequence ID" value="NZ_CP113527.1"/>
</dbReference>